<reference evidence="4" key="1">
    <citation type="submission" date="2014-07" db="EMBL/GenBank/DDBJ databases">
        <authorList>
            <person name="Zhang J.E."/>
            <person name="Yang H."/>
            <person name="Guo J."/>
            <person name="Deng Z."/>
            <person name="Luo H."/>
            <person name="Luo M."/>
            <person name="Zhao B."/>
        </authorList>
    </citation>
    <scope>NUCLEOTIDE SEQUENCE</scope>
    <source>
        <strain evidence="4">AM4</strain>
    </source>
</reference>
<keyword evidence="2" id="KW-1133">Transmembrane helix</keyword>
<dbReference type="AlphaFoldDB" id="A0A1L7R8B4"/>
<organism evidence="4">
    <name type="scientific">Actinomyces succiniciruminis</name>
    <dbReference type="NCBI Taxonomy" id="1522002"/>
    <lineage>
        <taxon>Bacteria</taxon>
        <taxon>Bacillati</taxon>
        <taxon>Actinomycetota</taxon>
        <taxon>Actinomycetes</taxon>
        <taxon>Actinomycetales</taxon>
        <taxon>Actinomycetaceae</taxon>
        <taxon>Actinomyces</taxon>
    </lineage>
</organism>
<feature type="compositionally biased region" description="Low complexity" evidence="1">
    <location>
        <begin position="50"/>
        <end position="73"/>
    </location>
</feature>
<proteinExistence type="predicted"/>
<name>A0A1L7R8B4_9ACTO</name>
<dbReference type="InterPro" id="IPR058488">
    <property type="entry name" value="DUF8175"/>
</dbReference>
<evidence type="ECO:0000256" key="1">
    <source>
        <dbReference type="SAM" id="MobiDB-lite"/>
    </source>
</evidence>
<protein>
    <recommendedName>
        <fullName evidence="3">DUF8175 domain-containing protein</fullName>
    </recommendedName>
</protein>
<accession>A0A1L7R8B4</accession>
<evidence type="ECO:0000256" key="2">
    <source>
        <dbReference type="SAM" id="Phobius"/>
    </source>
</evidence>
<evidence type="ECO:0000313" key="4">
    <source>
        <dbReference type="EMBL" id="CED90075.1"/>
    </source>
</evidence>
<gene>
    <name evidence="4" type="ORF">AAM4_0180</name>
</gene>
<feature type="domain" description="DUF8175" evidence="3">
    <location>
        <begin position="68"/>
        <end position="255"/>
    </location>
</feature>
<dbReference type="EMBL" id="LK995463">
    <property type="protein sequence ID" value="CED90075.1"/>
    <property type="molecule type" value="Genomic_DNA"/>
</dbReference>
<feature type="transmembrane region" description="Helical" evidence="2">
    <location>
        <begin position="20"/>
        <end position="44"/>
    </location>
</feature>
<feature type="region of interest" description="Disordered" evidence="1">
    <location>
        <begin position="48"/>
        <end position="77"/>
    </location>
</feature>
<dbReference type="Pfam" id="PF26526">
    <property type="entry name" value="DUF8175"/>
    <property type="match status" value="1"/>
</dbReference>
<keyword evidence="2" id="KW-0472">Membrane</keyword>
<keyword evidence="2" id="KW-0812">Transmembrane</keyword>
<sequence>MTNESSGTGNNERGPFGRPGFIAAALVVALIAVLGIVVGVTNVLRDDPAPESASTASTTSAPASSAAQISTPSNVDSVSTSVCGLTGEVTEQARLAKAPDVDYWDYQGTVAYPVSEQYGPGATADSGYRYCFQRSPEGAVFAAAHALAAASDPETSAAWAYYALSQGEFHDQLMAEVDTPSDSTGVRLEITGFRLLAYDGRSARVDLSASGSAQGSIITASIIYSLIWEDGDWKIDASVSAPFDFATIPDASGYIAWGA</sequence>
<evidence type="ECO:0000259" key="3">
    <source>
        <dbReference type="Pfam" id="PF26526"/>
    </source>
</evidence>